<proteinExistence type="predicted"/>
<accession>A0A167LXS7</accession>
<dbReference type="EMBL" id="AZHD01000028">
    <property type="protein sequence ID" value="OAA53654.1"/>
    <property type="molecule type" value="Genomic_DNA"/>
</dbReference>
<keyword evidence="2" id="KW-1185">Reference proteome</keyword>
<organism evidence="1 2">
    <name type="scientific">Niveomyces insectorum RCEF 264</name>
    <dbReference type="NCBI Taxonomy" id="1081102"/>
    <lineage>
        <taxon>Eukaryota</taxon>
        <taxon>Fungi</taxon>
        <taxon>Dikarya</taxon>
        <taxon>Ascomycota</taxon>
        <taxon>Pezizomycotina</taxon>
        <taxon>Sordariomycetes</taxon>
        <taxon>Hypocreomycetidae</taxon>
        <taxon>Hypocreales</taxon>
        <taxon>Cordycipitaceae</taxon>
        <taxon>Niveomyces</taxon>
    </lineage>
</organism>
<dbReference type="Proteomes" id="UP000076874">
    <property type="component" value="Unassembled WGS sequence"/>
</dbReference>
<gene>
    <name evidence="1" type="ORF">SPI_09361</name>
</gene>
<evidence type="ECO:0000313" key="1">
    <source>
        <dbReference type="EMBL" id="OAA53654.1"/>
    </source>
</evidence>
<reference evidence="1 2" key="1">
    <citation type="journal article" date="2016" name="Genome Biol. Evol.">
        <title>Divergent and convergent evolution of fungal pathogenicity.</title>
        <authorList>
            <person name="Shang Y."/>
            <person name="Xiao G."/>
            <person name="Zheng P."/>
            <person name="Cen K."/>
            <person name="Zhan S."/>
            <person name="Wang C."/>
        </authorList>
    </citation>
    <scope>NUCLEOTIDE SEQUENCE [LARGE SCALE GENOMIC DNA]</scope>
    <source>
        <strain evidence="1 2">RCEF 264</strain>
    </source>
</reference>
<protein>
    <submittedName>
        <fullName evidence="1">Uncharacterized protein</fullName>
    </submittedName>
</protein>
<dbReference type="OrthoDB" id="3700495at2759"/>
<comment type="caution">
    <text evidence="1">The sequence shown here is derived from an EMBL/GenBank/DDBJ whole genome shotgun (WGS) entry which is preliminary data.</text>
</comment>
<sequence length="108" mass="13037">MCHWTQREYGCGHNCHIAAYWCNSYRLHKRRCPTEIAYYEYRTSELCFRCRPRQVTPQHASYLKSIYKDLCQRYPSRNWEYILLLADPDRKNLTEGHSMGNNNTRPLS</sequence>
<evidence type="ECO:0000313" key="2">
    <source>
        <dbReference type="Proteomes" id="UP000076874"/>
    </source>
</evidence>
<name>A0A167LXS7_9HYPO</name>
<dbReference type="AlphaFoldDB" id="A0A167LXS7"/>